<feature type="region of interest" description="Disordered" evidence="1">
    <location>
        <begin position="62"/>
        <end position="92"/>
    </location>
</feature>
<dbReference type="Proteomes" id="UP001596242">
    <property type="component" value="Unassembled WGS sequence"/>
</dbReference>
<protein>
    <submittedName>
        <fullName evidence="2">Uncharacterized protein</fullName>
    </submittedName>
</protein>
<reference evidence="3" key="1">
    <citation type="journal article" date="2019" name="Int. J. Syst. Evol. Microbiol.">
        <title>The Global Catalogue of Microorganisms (GCM) 10K type strain sequencing project: providing services to taxonomists for standard genome sequencing and annotation.</title>
        <authorList>
            <consortium name="The Broad Institute Genomics Platform"/>
            <consortium name="The Broad Institute Genome Sequencing Center for Infectious Disease"/>
            <person name="Wu L."/>
            <person name="Ma J."/>
        </authorList>
    </citation>
    <scope>NUCLEOTIDE SEQUENCE [LARGE SCALE GENOMIC DNA]</scope>
    <source>
        <strain evidence="3">JCM 12763</strain>
    </source>
</reference>
<sequence>MSVTDEESSWTVSAFQGGTLVLEKLDDSDVEPRHLPRASRMEMIRVRGMSARGDLAALQQLDRLPGYEQPTSRSPSRQMPVDWGSVQLGEAC</sequence>
<organism evidence="2 3">
    <name type="scientific">Streptomyces pratens</name>
    <dbReference type="NCBI Taxonomy" id="887456"/>
    <lineage>
        <taxon>Bacteria</taxon>
        <taxon>Bacillati</taxon>
        <taxon>Actinomycetota</taxon>
        <taxon>Actinomycetes</taxon>
        <taxon>Kitasatosporales</taxon>
        <taxon>Streptomycetaceae</taxon>
        <taxon>Streptomyces</taxon>
    </lineage>
</organism>
<dbReference type="RefSeq" id="WP_386405451.1">
    <property type="nucleotide sequence ID" value="NZ_JBHSPT010000105.1"/>
</dbReference>
<evidence type="ECO:0000313" key="3">
    <source>
        <dbReference type="Proteomes" id="UP001596242"/>
    </source>
</evidence>
<gene>
    <name evidence="2" type="ORF">ACFP50_33065</name>
</gene>
<dbReference type="EMBL" id="JBHSPT010000105">
    <property type="protein sequence ID" value="MFC6060057.1"/>
    <property type="molecule type" value="Genomic_DNA"/>
</dbReference>
<comment type="caution">
    <text evidence="2">The sequence shown here is derived from an EMBL/GenBank/DDBJ whole genome shotgun (WGS) entry which is preliminary data.</text>
</comment>
<accession>A0ABW1MAG3</accession>
<name>A0ABW1MAG3_9ACTN</name>
<keyword evidence="3" id="KW-1185">Reference proteome</keyword>
<evidence type="ECO:0000313" key="2">
    <source>
        <dbReference type="EMBL" id="MFC6060057.1"/>
    </source>
</evidence>
<evidence type="ECO:0000256" key="1">
    <source>
        <dbReference type="SAM" id="MobiDB-lite"/>
    </source>
</evidence>
<proteinExistence type="predicted"/>